<feature type="region of interest" description="Disordered" evidence="3">
    <location>
        <begin position="324"/>
        <end position="355"/>
    </location>
</feature>
<sequence length="355" mass="37984">MGDNRKMSVVASAAAFLLIGTQPEEIGIVHQNEPLVRTAQAQAASAEPCPMIVNPQDEMQTPVMIGEGPVAAGQLSDVPAEAGNTAEAAPDEIIVTARSEAPPGDPLQNVNIEAFQVAQSVDKALVGPIAKGYEGGVPKPIRDGLGNALRNLREPINFLNFLFQFKIGKAVETVGRFAINSTIGVAGIFDVAKKPPVNLPYRPNGFANTLGFYGVEPGPYFFLPLVGPTTLRDMVGDGIDLLVLPVSVGKPFNQTAYAVPTTVINRLNDRVARDAEIERLQEESADPYVETRSLYLEMRQREIDVLRGKDRDRAGEPDMVIPDTLVAPQASDPSADTASDCAETLSRGTTLPIED</sequence>
<evidence type="ECO:0000313" key="5">
    <source>
        <dbReference type="Proteomes" id="UP000197361"/>
    </source>
</evidence>
<dbReference type="PANTHER" id="PTHR30035:SF3">
    <property type="entry name" value="INTERMEMBRANE PHOSPHOLIPID TRANSPORT SYSTEM LIPOPROTEIN MLAA"/>
    <property type="match status" value="1"/>
</dbReference>
<comment type="caution">
    <text evidence="4">The sequence shown here is derived from an EMBL/GenBank/DDBJ whole genome shotgun (WGS) entry which is preliminary data.</text>
</comment>
<evidence type="ECO:0000256" key="2">
    <source>
        <dbReference type="ARBA" id="ARBA00022729"/>
    </source>
</evidence>
<reference evidence="4 5" key="1">
    <citation type="journal article" date="2010" name="Int. J. Syst. Evol. Microbiol.">
        <title>Sphingopyxis bauzanensis sp. nov., a psychrophilic bacterium isolated from soil.</title>
        <authorList>
            <person name="Zhang D.C."/>
            <person name="Liu H.C."/>
            <person name="Xin Y.H."/>
            <person name="Zhou Y.G."/>
            <person name="Schinner F."/>
            <person name="Margesin R."/>
        </authorList>
    </citation>
    <scope>NUCLEOTIDE SEQUENCE [LARGE SCALE GENOMIC DNA]</scope>
    <source>
        <strain evidence="4 5">DSM 22271</strain>
    </source>
</reference>
<evidence type="ECO:0000313" key="4">
    <source>
        <dbReference type="EMBL" id="OWQ98683.1"/>
    </source>
</evidence>
<proteinExistence type="inferred from homology"/>
<dbReference type="InterPro" id="IPR007428">
    <property type="entry name" value="MlaA"/>
</dbReference>
<keyword evidence="2" id="KW-0732">Signal</keyword>
<protein>
    <recommendedName>
        <fullName evidence="6">ABC transporter</fullName>
    </recommendedName>
</protein>
<name>A0A246JZG9_9SPHN</name>
<dbReference type="GO" id="GO:0016020">
    <property type="term" value="C:membrane"/>
    <property type="evidence" value="ECO:0007669"/>
    <property type="project" value="InterPro"/>
</dbReference>
<gene>
    <name evidence="4" type="ORF">CDQ92_00195</name>
</gene>
<dbReference type="Proteomes" id="UP000197361">
    <property type="component" value="Unassembled WGS sequence"/>
</dbReference>
<accession>A0A246JZG9</accession>
<dbReference type="PANTHER" id="PTHR30035">
    <property type="entry name" value="LIPOPROTEIN VACJ-RELATED"/>
    <property type="match status" value="1"/>
</dbReference>
<organism evidence="4 5">
    <name type="scientific">Sphingopyxis bauzanensis</name>
    <dbReference type="NCBI Taxonomy" id="651663"/>
    <lineage>
        <taxon>Bacteria</taxon>
        <taxon>Pseudomonadati</taxon>
        <taxon>Pseudomonadota</taxon>
        <taxon>Alphaproteobacteria</taxon>
        <taxon>Sphingomonadales</taxon>
        <taxon>Sphingomonadaceae</taxon>
        <taxon>Sphingopyxis</taxon>
    </lineage>
</organism>
<keyword evidence="5" id="KW-1185">Reference proteome</keyword>
<dbReference type="Pfam" id="PF04333">
    <property type="entry name" value="MlaA"/>
    <property type="match status" value="1"/>
</dbReference>
<dbReference type="AlphaFoldDB" id="A0A246JZG9"/>
<evidence type="ECO:0000256" key="3">
    <source>
        <dbReference type="SAM" id="MobiDB-lite"/>
    </source>
</evidence>
<evidence type="ECO:0008006" key="6">
    <source>
        <dbReference type="Google" id="ProtNLM"/>
    </source>
</evidence>
<evidence type="ECO:0000256" key="1">
    <source>
        <dbReference type="ARBA" id="ARBA00010634"/>
    </source>
</evidence>
<comment type="similarity">
    <text evidence="1">Belongs to the MlaA family.</text>
</comment>
<dbReference type="GO" id="GO:0120010">
    <property type="term" value="P:intermembrane phospholipid transfer"/>
    <property type="evidence" value="ECO:0007669"/>
    <property type="project" value="TreeGrafter"/>
</dbReference>
<dbReference type="PRINTS" id="PR01805">
    <property type="entry name" value="VACJLIPOPROT"/>
</dbReference>
<dbReference type="EMBL" id="NISK01000001">
    <property type="protein sequence ID" value="OWQ98683.1"/>
    <property type="molecule type" value="Genomic_DNA"/>
</dbReference>